<dbReference type="KEGG" id="phm:PSMK_00710"/>
<dbReference type="eggNOG" id="COG3774">
    <property type="taxonomic scope" value="Bacteria"/>
</dbReference>
<dbReference type="STRING" id="1142394.PSMK_00710"/>
<dbReference type="Pfam" id="PF04230">
    <property type="entry name" value="PS_pyruv_trans"/>
    <property type="match status" value="1"/>
</dbReference>
<dbReference type="OrthoDB" id="5672604at2"/>
<keyword evidence="3" id="KW-1185">Reference proteome</keyword>
<organism evidence="2 3">
    <name type="scientific">Phycisphaera mikurensis (strain NBRC 102666 / KCTC 22515 / FYK2301M01)</name>
    <dbReference type="NCBI Taxonomy" id="1142394"/>
    <lineage>
        <taxon>Bacteria</taxon>
        <taxon>Pseudomonadati</taxon>
        <taxon>Planctomycetota</taxon>
        <taxon>Phycisphaerae</taxon>
        <taxon>Phycisphaerales</taxon>
        <taxon>Phycisphaeraceae</taxon>
        <taxon>Phycisphaera</taxon>
    </lineage>
</organism>
<evidence type="ECO:0000313" key="2">
    <source>
        <dbReference type="EMBL" id="BAM02230.1"/>
    </source>
</evidence>
<protein>
    <recommendedName>
        <fullName evidence="1">Polysaccharide pyruvyl transferase domain-containing protein</fullName>
    </recommendedName>
</protein>
<sequence length="323" mass="36127">MPRYGLLTYETANLGDDVQSLAARQYLPRVDELVNRDALGRSAEGDPLTMIMNGWWLQNHADWPPPERISPLYVAFHAAKHARKSLTSEASLNHLRAHAPVGCRDQKTLELLEGCGVEAYKSACLTLTLRRPDPGASRRGTVFCDPFGHDVKYRFHRKGEAKYEAWLKQLGRGRNFDDATHLTNEIDPTMPAERRYALAEEHLARFANAELVVTCRIHCALPCLAFGTPVLFLIPRRGSDMFLGGLVGWLRWRLRGNALSDKRFPGLVDLMHHRRLQDVESGTAAPFDFDQPPANPVPIEPIAGPLRERCEAFIAAAEASSEA</sequence>
<dbReference type="HOGENOM" id="CLU_055994_0_0_0"/>
<dbReference type="InterPro" id="IPR007345">
    <property type="entry name" value="Polysacch_pyruvyl_Trfase"/>
</dbReference>
<dbReference type="Proteomes" id="UP000007881">
    <property type="component" value="Chromosome"/>
</dbReference>
<accession>I0IAE2</accession>
<feature type="domain" description="Polysaccharide pyruvyl transferase" evidence="1">
    <location>
        <begin position="84"/>
        <end position="233"/>
    </location>
</feature>
<dbReference type="AlphaFoldDB" id="I0IAE2"/>
<dbReference type="RefSeq" id="WP_014435450.1">
    <property type="nucleotide sequence ID" value="NC_017080.1"/>
</dbReference>
<gene>
    <name evidence="2" type="ordered locus">PSMK_00710</name>
</gene>
<name>I0IAE2_PHYMF</name>
<evidence type="ECO:0000259" key="1">
    <source>
        <dbReference type="Pfam" id="PF04230"/>
    </source>
</evidence>
<evidence type="ECO:0000313" key="3">
    <source>
        <dbReference type="Proteomes" id="UP000007881"/>
    </source>
</evidence>
<reference evidence="2 3" key="1">
    <citation type="submission" date="2012-02" db="EMBL/GenBank/DDBJ databases">
        <title>Complete genome sequence of Phycisphaera mikurensis NBRC 102666.</title>
        <authorList>
            <person name="Ankai A."/>
            <person name="Hosoyama A."/>
            <person name="Terui Y."/>
            <person name="Sekine M."/>
            <person name="Fukai R."/>
            <person name="Kato Y."/>
            <person name="Nakamura S."/>
            <person name="Yamada-Narita S."/>
            <person name="Kawakoshi A."/>
            <person name="Fukunaga Y."/>
            <person name="Yamazaki S."/>
            <person name="Fujita N."/>
        </authorList>
    </citation>
    <scope>NUCLEOTIDE SEQUENCE [LARGE SCALE GENOMIC DNA]</scope>
    <source>
        <strain evidence="3">NBRC 102666 / KCTC 22515 / FYK2301M01</strain>
    </source>
</reference>
<proteinExistence type="predicted"/>
<dbReference type="EMBL" id="AP012338">
    <property type="protein sequence ID" value="BAM02230.1"/>
    <property type="molecule type" value="Genomic_DNA"/>
</dbReference>